<feature type="region of interest" description="Disordered" evidence="1">
    <location>
        <begin position="189"/>
        <end position="208"/>
    </location>
</feature>
<accession>A0ABT0IQH3</accession>
<dbReference type="RefSeq" id="WP_248682818.1">
    <property type="nucleotide sequence ID" value="NZ_JALPRY010000010.1"/>
</dbReference>
<comment type="caution">
    <text evidence="2">The sequence shown here is derived from an EMBL/GenBank/DDBJ whole genome shotgun (WGS) entry which is preliminary data.</text>
</comment>
<evidence type="ECO:0000256" key="1">
    <source>
        <dbReference type="SAM" id="MobiDB-lite"/>
    </source>
</evidence>
<reference evidence="2 3" key="1">
    <citation type="submission" date="2022-04" db="EMBL/GenBank/DDBJ databases">
        <title>Rhizobium coralii sp. nov., isolated from coral Turbinaria peltata.</title>
        <authorList>
            <person name="Sun H."/>
        </authorList>
    </citation>
    <scope>NUCLEOTIDE SEQUENCE [LARGE SCALE GENOMIC DNA]</scope>
    <source>
        <strain evidence="2 3">NTR19</strain>
    </source>
</reference>
<organism evidence="2 3">
    <name type="scientific">Neorhizobium turbinariae</name>
    <dbReference type="NCBI Taxonomy" id="2937795"/>
    <lineage>
        <taxon>Bacteria</taxon>
        <taxon>Pseudomonadati</taxon>
        <taxon>Pseudomonadota</taxon>
        <taxon>Alphaproteobacteria</taxon>
        <taxon>Hyphomicrobiales</taxon>
        <taxon>Rhizobiaceae</taxon>
        <taxon>Rhizobium/Agrobacterium group</taxon>
        <taxon>Neorhizobium</taxon>
    </lineage>
</organism>
<sequence>MNSSVTKTLLPEVLNLVGASTCLPDAFNIGRVPSQEADVTFDISNFKPGGMLSVDSRRFGFVELTGGSFRRIVARNVFQQLSDFDAAIEACLYLLQDGGTLEVTVPYDLSLEAWGDPSNRRAFNELTFQMLCARMAEDMDAESRFELAALNFIPSAFGVELSKTGMAAEQVARHPRAIAGLSAVLQKVSTSEELDSEPEQAPAAPVQPNPVAAPVAAHPAQPIRDLRPFAGGWENHKDKHCIWVVSPPGYVHSQAFAEVAFTLQCAFEEMGGSAPVVTSMEEFNGRIPIVFGATLLPAEVARLLPAESVIVNLEQVLPGSEWMNNLYISIMQAFPTVDYSERNRKEIARRGLDHVRTLEIGYSDRLTRIEHAPVKDIDVLFYGSMTQRRGELLDAMRAQGLNVVHLFGIYGEERDAAIGRSKVVLNVQHCENGVFEIVRVSYLLANRICVLTEGRPGDPEIAPYRGGLEVAAYDELVSRCVELVADEERRQKLAEEGFRLMSSRPQSMFLRSLIDSMAYAN</sequence>
<keyword evidence="3" id="KW-1185">Reference proteome</keyword>
<evidence type="ECO:0000313" key="2">
    <source>
        <dbReference type="EMBL" id="MCK8780137.1"/>
    </source>
</evidence>
<dbReference type="Proteomes" id="UP001202827">
    <property type="component" value="Unassembled WGS sequence"/>
</dbReference>
<feature type="compositionally biased region" description="Low complexity" evidence="1">
    <location>
        <begin position="199"/>
        <end position="208"/>
    </location>
</feature>
<name>A0ABT0IQH3_9HYPH</name>
<proteinExistence type="predicted"/>
<dbReference type="SUPFAM" id="SSF53335">
    <property type="entry name" value="S-adenosyl-L-methionine-dependent methyltransferases"/>
    <property type="match status" value="1"/>
</dbReference>
<protein>
    <submittedName>
        <fullName evidence="2">Glycosyltransferase</fullName>
    </submittedName>
</protein>
<dbReference type="EMBL" id="JALPRY010000010">
    <property type="protein sequence ID" value="MCK8780137.1"/>
    <property type="molecule type" value="Genomic_DNA"/>
</dbReference>
<dbReference type="InterPro" id="IPR029063">
    <property type="entry name" value="SAM-dependent_MTases_sf"/>
</dbReference>
<gene>
    <name evidence="2" type="ORF">M0654_09090</name>
</gene>
<evidence type="ECO:0000313" key="3">
    <source>
        <dbReference type="Proteomes" id="UP001202827"/>
    </source>
</evidence>
<dbReference type="Gene3D" id="3.40.50.2000">
    <property type="entry name" value="Glycogen Phosphorylase B"/>
    <property type="match status" value="1"/>
</dbReference>